<dbReference type="SUPFAM" id="SSF110997">
    <property type="entry name" value="Sporulation related repeat"/>
    <property type="match status" value="1"/>
</dbReference>
<keyword evidence="2" id="KW-1133">Transmembrane helix</keyword>
<evidence type="ECO:0000313" key="4">
    <source>
        <dbReference type="EMBL" id="TCK73720.1"/>
    </source>
</evidence>
<proteinExistence type="predicted"/>
<feature type="domain" description="SPOR" evidence="3">
    <location>
        <begin position="123"/>
        <end position="198"/>
    </location>
</feature>
<keyword evidence="5" id="KW-1185">Reference proteome</keyword>
<feature type="region of interest" description="Disordered" evidence="1">
    <location>
        <begin position="68"/>
        <end position="116"/>
    </location>
</feature>
<dbReference type="GO" id="GO:0032506">
    <property type="term" value="P:cytokinetic process"/>
    <property type="evidence" value="ECO:0007669"/>
    <property type="project" value="TreeGrafter"/>
</dbReference>
<dbReference type="Gene3D" id="3.30.70.1070">
    <property type="entry name" value="Sporulation related repeat"/>
    <property type="match status" value="1"/>
</dbReference>
<dbReference type="Pfam" id="PF05036">
    <property type="entry name" value="SPOR"/>
    <property type="match status" value="1"/>
</dbReference>
<reference evidence="4 5" key="1">
    <citation type="submission" date="2019-03" db="EMBL/GenBank/DDBJ databases">
        <title>Genomic Encyclopedia of Type Strains, Phase IV (KMG-IV): sequencing the most valuable type-strain genomes for metagenomic binning, comparative biology and taxonomic classification.</title>
        <authorList>
            <person name="Goeker M."/>
        </authorList>
    </citation>
    <scope>NUCLEOTIDE SEQUENCE [LARGE SCALE GENOMIC DNA]</scope>
    <source>
        <strain evidence="4 5">DSM 103428</strain>
    </source>
</reference>
<gene>
    <name evidence="4" type="ORF">C7378_1333</name>
</gene>
<dbReference type="PANTHER" id="PTHR38687:SF1">
    <property type="entry name" value="CELL DIVISION PROTEIN DEDD"/>
    <property type="match status" value="1"/>
</dbReference>
<keyword evidence="2" id="KW-0472">Membrane</keyword>
<sequence>MYDREEETTDTELTLGMTSLLGIFFGLVLVCGVFFGFGYSLGRHKPVPTVVPANADAVPAPVQVHKPSATADLQPDASPEEASAAPEIKPSLQPAVVTESRPARPMAQQAANVTPPVTKKVATTSGPAMMVQIAAVSRREDAEALVTALRKRGYSVSIYSAPHDSLLHVQVGPLATRDEAKAMRARLQGDGYNAIIKP</sequence>
<dbReference type="GO" id="GO:0030428">
    <property type="term" value="C:cell septum"/>
    <property type="evidence" value="ECO:0007669"/>
    <property type="project" value="TreeGrafter"/>
</dbReference>
<evidence type="ECO:0000313" key="5">
    <source>
        <dbReference type="Proteomes" id="UP000295210"/>
    </source>
</evidence>
<dbReference type="EMBL" id="SMGK01000002">
    <property type="protein sequence ID" value="TCK73720.1"/>
    <property type="molecule type" value="Genomic_DNA"/>
</dbReference>
<dbReference type="GO" id="GO:0042834">
    <property type="term" value="F:peptidoglycan binding"/>
    <property type="evidence" value="ECO:0007669"/>
    <property type="project" value="InterPro"/>
</dbReference>
<dbReference type="PROSITE" id="PS51724">
    <property type="entry name" value="SPOR"/>
    <property type="match status" value="1"/>
</dbReference>
<organism evidence="4 5">
    <name type="scientific">Acidipila rosea</name>
    <dbReference type="NCBI Taxonomy" id="768535"/>
    <lineage>
        <taxon>Bacteria</taxon>
        <taxon>Pseudomonadati</taxon>
        <taxon>Acidobacteriota</taxon>
        <taxon>Terriglobia</taxon>
        <taxon>Terriglobales</taxon>
        <taxon>Acidobacteriaceae</taxon>
        <taxon>Acidipila</taxon>
    </lineage>
</organism>
<name>A0A4R1L928_9BACT</name>
<feature type="transmembrane region" description="Helical" evidence="2">
    <location>
        <begin position="20"/>
        <end position="39"/>
    </location>
</feature>
<comment type="caution">
    <text evidence="4">The sequence shown here is derived from an EMBL/GenBank/DDBJ whole genome shotgun (WGS) entry which is preliminary data.</text>
</comment>
<keyword evidence="2" id="KW-0812">Transmembrane</keyword>
<dbReference type="InterPro" id="IPR036680">
    <property type="entry name" value="SPOR-like_sf"/>
</dbReference>
<dbReference type="PANTHER" id="PTHR38687">
    <property type="entry name" value="CELL DIVISION PROTEIN DEDD-RELATED"/>
    <property type="match status" value="1"/>
</dbReference>
<dbReference type="GO" id="GO:0032153">
    <property type="term" value="C:cell division site"/>
    <property type="evidence" value="ECO:0007669"/>
    <property type="project" value="TreeGrafter"/>
</dbReference>
<feature type="compositionally biased region" description="Low complexity" evidence="1">
    <location>
        <begin position="80"/>
        <end position="91"/>
    </location>
</feature>
<dbReference type="AlphaFoldDB" id="A0A4R1L928"/>
<dbReference type="InterPro" id="IPR007730">
    <property type="entry name" value="SPOR-like_dom"/>
</dbReference>
<evidence type="ECO:0000259" key="3">
    <source>
        <dbReference type="PROSITE" id="PS51724"/>
    </source>
</evidence>
<accession>A0A4R1L928</accession>
<dbReference type="InterPro" id="IPR052521">
    <property type="entry name" value="Cell_div_SPOR-domain"/>
</dbReference>
<evidence type="ECO:0000256" key="2">
    <source>
        <dbReference type="SAM" id="Phobius"/>
    </source>
</evidence>
<evidence type="ECO:0000256" key="1">
    <source>
        <dbReference type="SAM" id="MobiDB-lite"/>
    </source>
</evidence>
<dbReference type="Proteomes" id="UP000295210">
    <property type="component" value="Unassembled WGS sequence"/>
</dbReference>
<protein>
    <submittedName>
        <fullName evidence="4">Sporulation related protein</fullName>
    </submittedName>
</protein>